<keyword evidence="4" id="KW-0479">Metal-binding</keyword>
<reference evidence="9 10" key="1">
    <citation type="submission" date="2014-03" db="EMBL/GenBank/DDBJ databases">
        <title>Genomics of Bifidobacteria.</title>
        <authorList>
            <person name="Ventura M."/>
            <person name="Milani C."/>
            <person name="Lugli G.A."/>
        </authorList>
    </citation>
    <scope>NUCLEOTIDE SEQUENCE [LARGE SCALE GENOMIC DNA]</scope>
    <source>
        <strain evidence="9 10">LMG 21589</strain>
    </source>
</reference>
<keyword evidence="8" id="KW-0482">Metalloprotease</keyword>
<dbReference type="GeneID" id="85164902"/>
<dbReference type="GO" id="GO:0006508">
    <property type="term" value="P:proteolysis"/>
    <property type="evidence" value="ECO:0007669"/>
    <property type="project" value="UniProtKB-KW"/>
</dbReference>
<dbReference type="GO" id="GO:0008237">
    <property type="term" value="F:metallopeptidase activity"/>
    <property type="evidence" value="ECO:0007669"/>
    <property type="project" value="UniProtKB-KW"/>
</dbReference>
<dbReference type="InterPro" id="IPR001261">
    <property type="entry name" value="ArgE/DapE_CS"/>
</dbReference>
<dbReference type="SUPFAM" id="SSF55031">
    <property type="entry name" value="Bacterial exopeptidase dimerisation domain"/>
    <property type="match status" value="1"/>
</dbReference>
<evidence type="ECO:0000256" key="7">
    <source>
        <dbReference type="ARBA" id="ARBA00022997"/>
    </source>
</evidence>
<evidence type="ECO:0000256" key="2">
    <source>
        <dbReference type="ARBA" id="ARBA00006247"/>
    </source>
</evidence>
<name>A0A087DBK3_9BIFI</name>
<dbReference type="NCBIfam" id="TIGR01887">
    <property type="entry name" value="dipeptidaselike"/>
    <property type="match status" value="1"/>
</dbReference>
<evidence type="ECO:0000256" key="6">
    <source>
        <dbReference type="ARBA" id="ARBA00022833"/>
    </source>
</evidence>
<comment type="caution">
    <text evidence="9">The sequence shown here is derived from an EMBL/GenBank/DDBJ whole genome shotgun (WGS) entry which is preliminary data.</text>
</comment>
<dbReference type="InterPro" id="IPR002933">
    <property type="entry name" value="Peptidase_M20"/>
</dbReference>
<dbReference type="AlphaFoldDB" id="A0A087DBK3"/>
<evidence type="ECO:0000256" key="4">
    <source>
        <dbReference type="ARBA" id="ARBA00022723"/>
    </source>
</evidence>
<dbReference type="RefSeq" id="WP_033517993.1">
    <property type="nucleotide sequence ID" value="NZ_CAUPKV010000012.1"/>
</dbReference>
<dbReference type="GO" id="GO:0008777">
    <property type="term" value="F:acetylornithine deacetylase activity"/>
    <property type="evidence" value="ECO:0007669"/>
    <property type="project" value="TreeGrafter"/>
</dbReference>
<dbReference type="InterPro" id="IPR050072">
    <property type="entry name" value="Peptidase_M20A"/>
</dbReference>
<dbReference type="PROSITE" id="PS00758">
    <property type="entry name" value="ARGE_DAPE_CPG2_1"/>
    <property type="match status" value="1"/>
</dbReference>
<organism evidence="9 10">
    <name type="scientific">Bifidobacterium scardovii</name>
    <dbReference type="NCBI Taxonomy" id="158787"/>
    <lineage>
        <taxon>Bacteria</taxon>
        <taxon>Bacillati</taxon>
        <taxon>Actinomycetota</taxon>
        <taxon>Actinomycetes</taxon>
        <taxon>Bifidobacteriales</taxon>
        <taxon>Bifidobacteriaceae</taxon>
        <taxon>Bifidobacterium</taxon>
    </lineage>
</organism>
<dbReference type="PANTHER" id="PTHR43808">
    <property type="entry name" value="ACETYLORNITHINE DEACETYLASE"/>
    <property type="match status" value="1"/>
</dbReference>
<keyword evidence="6" id="KW-0862">Zinc</keyword>
<evidence type="ECO:0000256" key="3">
    <source>
        <dbReference type="ARBA" id="ARBA00022670"/>
    </source>
</evidence>
<dbReference type="EMBL" id="JGZO01000014">
    <property type="protein sequence ID" value="KFI92903.1"/>
    <property type="molecule type" value="Genomic_DNA"/>
</dbReference>
<dbReference type="Gene3D" id="3.30.70.360">
    <property type="match status" value="2"/>
</dbReference>
<dbReference type="OrthoDB" id="7055905at2"/>
<keyword evidence="7" id="KW-0224">Dipeptidase</keyword>
<proteinExistence type="inferred from homology"/>
<evidence type="ECO:0000256" key="1">
    <source>
        <dbReference type="ARBA" id="ARBA00001947"/>
    </source>
</evidence>
<dbReference type="Proteomes" id="UP000029033">
    <property type="component" value="Unassembled WGS sequence"/>
</dbReference>
<dbReference type="Pfam" id="PF01546">
    <property type="entry name" value="Peptidase_M20"/>
    <property type="match status" value="1"/>
</dbReference>
<keyword evidence="10" id="KW-1185">Reference proteome</keyword>
<dbReference type="STRING" id="158787.BSCA_1633"/>
<keyword evidence="5" id="KW-0378">Hydrolase</keyword>
<dbReference type="InterPro" id="IPR010964">
    <property type="entry name" value="M20A_pepV-rel"/>
</dbReference>
<dbReference type="GO" id="GO:0008270">
    <property type="term" value="F:zinc ion binding"/>
    <property type="evidence" value="ECO:0007669"/>
    <property type="project" value="InterPro"/>
</dbReference>
<comment type="cofactor">
    <cofactor evidence="1">
        <name>Zn(2+)</name>
        <dbReference type="ChEBI" id="CHEBI:29105"/>
    </cofactor>
</comment>
<evidence type="ECO:0000256" key="8">
    <source>
        <dbReference type="ARBA" id="ARBA00023049"/>
    </source>
</evidence>
<evidence type="ECO:0000313" key="9">
    <source>
        <dbReference type="EMBL" id="KFI92903.1"/>
    </source>
</evidence>
<dbReference type="Gene3D" id="3.40.630.10">
    <property type="entry name" value="Zn peptidases"/>
    <property type="match status" value="1"/>
</dbReference>
<dbReference type="InterPro" id="IPR036264">
    <property type="entry name" value="Bact_exopeptidase_dim_dom"/>
</dbReference>
<evidence type="ECO:0000313" key="10">
    <source>
        <dbReference type="Proteomes" id="UP000029033"/>
    </source>
</evidence>
<accession>A0A087DBK3</accession>
<dbReference type="eggNOG" id="COG0624">
    <property type="taxonomic scope" value="Bacteria"/>
</dbReference>
<dbReference type="SUPFAM" id="SSF53187">
    <property type="entry name" value="Zn-dependent exopeptidases"/>
    <property type="match status" value="1"/>
</dbReference>
<dbReference type="GO" id="GO:0006526">
    <property type="term" value="P:L-arginine biosynthetic process"/>
    <property type="evidence" value="ECO:0007669"/>
    <property type="project" value="TreeGrafter"/>
</dbReference>
<evidence type="ECO:0000256" key="5">
    <source>
        <dbReference type="ARBA" id="ARBA00022801"/>
    </source>
</evidence>
<comment type="similarity">
    <text evidence="2">Belongs to the peptidase M20A family.</text>
</comment>
<keyword evidence="3" id="KW-0645">Protease</keyword>
<protein>
    <submittedName>
        <fullName evidence="9">M20 family peptidase PepV</fullName>
    </submittedName>
</protein>
<gene>
    <name evidence="9" type="ORF">BSCA_1633</name>
</gene>
<sequence length="501" mass="53320">MLNNDEQRLKETALDWFDAHEGEYKRDLMRWVSIPSVSDDSAGVPGAPYGKGVADMFEEIAATAAGYGFVSTNHEGYAMSVYATEDDKRSDRDIAILSHADVVPAGPGWLSDPFEPYERDGYIVGRGVHDDKAMCVLAVFVMRFLRDQGICLNHALRLMYGGAEETGLHDMEHYVDAHGAPYRTLVTDCGFPVNYAQKGEIGFDCALPLPASIESISAGVAPNAVPGEAFMVWHGDAQAVAGLLASGTDEGGSFEVEPLSGGRARIKAIGRSGHGAVPQLALSALHVLASTLGSDAAAGVVDDETRAFFAGLDGWIVPPFGNGFGFAFEDEDTGKTTSNLGIASTEDGELRLTFDIRYAVTQNADDIMGVIERTVAAAGGRMLDHTVDAPYYVPKDSWEVTVLTEAYDDVTGIPAEPFSTGGGTHARVVPNSINFGPGFPEDPASIAALREAGVIAPQPTFVKNGGAHGANECMSVKDFRNAFPIFVIGLLRYDAALAERE</sequence>
<dbReference type="PANTHER" id="PTHR43808:SF31">
    <property type="entry name" value="N-ACETYL-L-CITRULLINE DEACETYLASE"/>
    <property type="match status" value="1"/>
</dbReference>
<dbReference type="GO" id="GO:0016805">
    <property type="term" value="F:dipeptidase activity"/>
    <property type="evidence" value="ECO:0007669"/>
    <property type="project" value="UniProtKB-KW"/>
</dbReference>